<reference evidence="1 2" key="2">
    <citation type="journal article" date="2017" name="Sci. Rep.">
        <title>Ant-infecting Ophiocordyceps genomes reveal a high diversity of potential behavioral manipulation genes and a possible major role for enterotoxins.</title>
        <authorList>
            <person name="de Bekker C."/>
            <person name="Ohm R.A."/>
            <person name="Evans H.C."/>
            <person name="Brachmann A."/>
            <person name="Hughes D.P."/>
        </authorList>
    </citation>
    <scope>NUCLEOTIDE SEQUENCE [LARGE SCALE GENOMIC DNA]</scope>
    <source>
        <strain evidence="1 2">SC16a</strain>
    </source>
</reference>
<sequence>MLHFEDCFIDAVQHPVQLLDRTDEAGQNLRTGSFSTRHEVDEYIDSYRDAYRSRFMCDSLFLSLFSLHLSCTYTSISICQSNSWQPLQATHSMLSALVTAHDLGDTFWDLASCFYRRNDEFEQAYFVPFTRSITGSWIRSSLPDTG</sequence>
<dbReference type="STRING" id="268505.A0A2A9P8X2"/>
<proteinExistence type="predicted"/>
<evidence type="ECO:0000313" key="2">
    <source>
        <dbReference type="Proteomes" id="UP000037136"/>
    </source>
</evidence>
<reference evidence="1 2" key="1">
    <citation type="journal article" date="2015" name="BMC Genomics">
        <title>Gene expression during zombie ant biting behavior reflects the complexity underlying fungal parasitic behavioral manipulation.</title>
        <authorList>
            <person name="de Bekker C."/>
            <person name="Ohm R.A."/>
            <person name="Loreto R.G."/>
            <person name="Sebastian A."/>
            <person name="Albert I."/>
            <person name="Merrow M."/>
            <person name="Brachmann A."/>
            <person name="Hughes D.P."/>
        </authorList>
    </citation>
    <scope>NUCLEOTIDE SEQUENCE [LARGE SCALE GENOMIC DNA]</scope>
    <source>
        <strain evidence="1 2">SC16a</strain>
    </source>
</reference>
<dbReference type="AlphaFoldDB" id="A0A2A9P8X2"/>
<dbReference type="EMBL" id="LAZP02000421">
    <property type="protein sequence ID" value="PFH57342.1"/>
    <property type="molecule type" value="Genomic_DNA"/>
</dbReference>
<evidence type="ECO:0000313" key="1">
    <source>
        <dbReference type="EMBL" id="PFH57342.1"/>
    </source>
</evidence>
<dbReference type="Proteomes" id="UP000037136">
    <property type="component" value="Unassembled WGS sequence"/>
</dbReference>
<protein>
    <submittedName>
        <fullName evidence="1">Uncharacterized protein</fullName>
    </submittedName>
</protein>
<dbReference type="OrthoDB" id="5392974at2759"/>
<organism evidence="1 2">
    <name type="scientific">Ophiocordyceps unilateralis</name>
    <name type="common">Zombie-ant fungus</name>
    <name type="synonym">Torrubia unilateralis</name>
    <dbReference type="NCBI Taxonomy" id="268505"/>
    <lineage>
        <taxon>Eukaryota</taxon>
        <taxon>Fungi</taxon>
        <taxon>Dikarya</taxon>
        <taxon>Ascomycota</taxon>
        <taxon>Pezizomycotina</taxon>
        <taxon>Sordariomycetes</taxon>
        <taxon>Hypocreomycetidae</taxon>
        <taxon>Hypocreales</taxon>
        <taxon>Ophiocordycipitaceae</taxon>
        <taxon>Ophiocordyceps</taxon>
    </lineage>
</organism>
<keyword evidence="2" id="KW-1185">Reference proteome</keyword>
<comment type="caution">
    <text evidence="1">The sequence shown here is derived from an EMBL/GenBank/DDBJ whole genome shotgun (WGS) entry which is preliminary data.</text>
</comment>
<gene>
    <name evidence="1" type="ORF">XA68_15198</name>
</gene>
<accession>A0A2A9P8X2</accession>
<name>A0A2A9P8X2_OPHUN</name>